<feature type="transmembrane region" description="Helical" evidence="6">
    <location>
        <begin position="70"/>
        <end position="97"/>
    </location>
</feature>
<reference evidence="9 10" key="1">
    <citation type="journal article" date="2016" name="Nat. Commun.">
        <title>Thousands of microbial genomes shed light on interconnected biogeochemical processes in an aquifer system.</title>
        <authorList>
            <person name="Anantharaman K."/>
            <person name="Brown C.T."/>
            <person name="Hug L.A."/>
            <person name="Sharon I."/>
            <person name="Castelle C.J."/>
            <person name="Probst A.J."/>
            <person name="Thomas B.C."/>
            <person name="Singh A."/>
            <person name="Wilkins M.J."/>
            <person name="Karaoz U."/>
            <person name="Brodie E.L."/>
            <person name="Williams K.H."/>
            <person name="Hubbard S.S."/>
            <person name="Banfield J.F."/>
        </authorList>
    </citation>
    <scope>NUCLEOTIDE SEQUENCE [LARGE SCALE GENOMIC DNA]</scope>
</reference>
<evidence type="ECO:0000259" key="7">
    <source>
        <dbReference type="SMART" id="SM00382"/>
    </source>
</evidence>
<evidence type="ECO:0000256" key="6">
    <source>
        <dbReference type="SAM" id="Phobius"/>
    </source>
</evidence>
<dbReference type="InterPro" id="IPR001270">
    <property type="entry name" value="ClpA/B"/>
</dbReference>
<protein>
    <recommendedName>
        <fullName evidence="11">Clp R domain-containing protein</fullName>
    </recommendedName>
</protein>
<dbReference type="Pfam" id="PF17871">
    <property type="entry name" value="AAA_lid_9"/>
    <property type="match status" value="1"/>
</dbReference>
<dbReference type="InterPro" id="IPR003959">
    <property type="entry name" value="ATPase_AAA_core"/>
</dbReference>
<keyword evidence="1" id="KW-0677">Repeat</keyword>
<evidence type="ECO:0008006" key="11">
    <source>
        <dbReference type="Google" id="ProtNLM"/>
    </source>
</evidence>
<dbReference type="PANTHER" id="PTHR11638:SF18">
    <property type="entry name" value="HEAT SHOCK PROTEIN 104"/>
    <property type="match status" value="1"/>
</dbReference>
<dbReference type="Gene3D" id="3.40.50.300">
    <property type="entry name" value="P-loop containing nucleotide triphosphate hydrolases"/>
    <property type="match status" value="2"/>
</dbReference>
<name>A0A1G2FYE7_9BACT</name>
<dbReference type="InterPro" id="IPR019489">
    <property type="entry name" value="Clp_ATPase_C"/>
</dbReference>
<sequence>MEQKQTQTPITLVAASAGILRAVRLEALMPRPLRHSMLASFFFLTLFLFLSWLLSLLAGGLFFGADGARFFHALLGGVTLIMSAPLWFFVIAEFYFLTTSRSVQFLEAFLPDGSRFFSLNYGAARRLWRLDAFRKMEVDVALLYRTLPDDSFMQQVFLRLGIAFTDVKEFIALKEKKELYLTRDLLFQTLVYEAGEAKSDMITAREFAMLLFDMDKDFEEFLFRHEIRKQDLRGAAHWVSTLVQVKQSQLRWWERAILGRMPTFGASLVFGYTYTLDKFARDINAGSQGAIIPEGAVHGKELQEMTDILARSDQANVILVGDPGSGKTAILEQIARLILEGSAPRALWQKRLIAMDSVALIAAAKQKGELEELLVKVMNEAATAGNAVLVLERFPEFIESAGHIGVNAISILEPYLEGTELQVVALSDKDLYHRVLEPNSTVTKLFERVEIAEPDISGTVFVLEEIAYDLEKTHAVFITYPALVSAANLADRYITDGAMPEKAIDVLERAVTEAVNAGDRFVTKQHAERAVEERTHIPVEKASGEEAKKLLNIEEALHQRVIGQHAAITAVANALRRARTGLHAGKRPIGSFLFLGPTGVGKTETAKALAQIYFGAEDAMMRFDMSEFQGPEGVNKLIGSFETSTPGALANALRSKPFSLLLFDEFEKSSQDVVNLFLQILEEGFFSDARGKRVSVRDAIIIATSNAGSNLIWDMVQQGKDVVALQKEVIDAIRQQGMFTPEILNRFDAIVVFEPLDKEKLREVAKLLLEELARNLKKQEIELVITEELIAKVVEMGYDPVMGARPMRRAIADRVEQIIARKLLEGTLQRGGTLQFTSEEISKL</sequence>
<comment type="caution">
    <text evidence="9">The sequence shown here is derived from an EMBL/GenBank/DDBJ whole genome shotgun (WGS) entry which is preliminary data.</text>
</comment>
<feature type="domain" description="AAA+ ATPase" evidence="7">
    <location>
        <begin position="588"/>
        <end position="728"/>
    </location>
</feature>
<proteinExistence type="predicted"/>
<dbReference type="EMBL" id="MHNK01000020">
    <property type="protein sequence ID" value="OGZ43094.1"/>
    <property type="molecule type" value="Genomic_DNA"/>
</dbReference>
<keyword evidence="6" id="KW-0812">Transmembrane</keyword>
<evidence type="ECO:0000256" key="2">
    <source>
        <dbReference type="ARBA" id="ARBA00022741"/>
    </source>
</evidence>
<feature type="coiled-coil region" evidence="5">
    <location>
        <begin position="762"/>
        <end position="789"/>
    </location>
</feature>
<dbReference type="PRINTS" id="PR00300">
    <property type="entry name" value="CLPPROTEASEA"/>
</dbReference>
<dbReference type="GO" id="GO:0034605">
    <property type="term" value="P:cellular response to heat"/>
    <property type="evidence" value="ECO:0007669"/>
    <property type="project" value="TreeGrafter"/>
</dbReference>
<dbReference type="SUPFAM" id="SSF52540">
    <property type="entry name" value="P-loop containing nucleoside triphosphate hydrolases"/>
    <property type="match status" value="2"/>
</dbReference>
<dbReference type="InterPro" id="IPR003593">
    <property type="entry name" value="AAA+_ATPase"/>
</dbReference>
<feature type="domain" description="AAA+ ATPase" evidence="7">
    <location>
        <begin position="313"/>
        <end position="505"/>
    </location>
</feature>
<dbReference type="Proteomes" id="UP000177480">
    <property type="component" value="Unassembled WGS sequence"/>
</dbReference>
<evidence type="ECO:0000313" key="10">
    <source>
        <dbReference type="Proteomes" id="UP000177480"/>
    </source>
</evidence>
<dbReference type="InterPro" id="IPR041546">
    <property type="entry name" value="ClpA/ClpB_AAA_lid"/>
</dbReference>
<dbReference type="GO" id="GO:0005524">
    <property type="term" value="F:ATP binding"/>
    <property type="evidence" value="ECO:0007669"/>
    <property type="project" value="UniProtKB-KW"/>
</dbReference>
<feature type="transmembrane region" description="Helical" evidence="6">
    <location>
        <begin position="41"/>
        <end position="63"/>
    </location>
</feature>
<feature type="domain" description="Clp ATPase C-terminal" evidence="8">
    <location>
        <begin position="756"/>
        <end position="843"/>
    </location>
</feature>
<keyword evidence="2" id="KW-0547">Nucleotide-binding</keyword>
<dbReference type="PANTHER" id="PTHR11638">
    <property type="entry name" value="ATP-DEPENDENT CLP PROTEASE"/>
    <property type="match status" value="1"/>
</dbReference>
<evidence type="ECO:0000313" key="9">
    <source>
        <dbReference type="EMBL" id="OGZ43094.1"/>
    </source>
</evidence>
<evidence type="ECO:0000256" key="1">
    <source>
        <dbReference type="ARBA" id="ARBA00022737"/>
    </source>
</evidence>
<gene>
    <name evidence="9" type="ORF">A2719_01910</name>
</gene>
<keyword evidence="4" id="KW-0143">Chaperone</keyword>
<dbReference type="SMART" id="SM00382">
    <property type="entry name" value="AAA"/>
    <property type="match status" value="2"/>
</dbReference>
<keyword evidence="3" id="KW-0067">ATP-binding</keyword>
<evidence type="ECO:0000256" key="3">
    <source>
        <dbReference type="ARBA" id="ARBA00022840"/>
    </source>
</evidence>
<dbReference type="Pfam" id="PF10431">
    <property type="entry name" value="ClpB_D2-small"/>
    <property type="match status" value="1"/>
</dbReference>
<dbReference type="InterPro" id="IPR050130">
    <property type="entry name" value="ClpA_ClpB"/>
</dbReference>
<evidence type="ECO:0000256" key="5">
    <source>
        <dbReference type="SAM" id="Coils"/>
    </source>
</evidence>
<keyword evidence="5" id="KW-0175">Coiled coil</keyword>
<dbReference type="AlphaFoldDB" id="A0A1G2FYE7"/>
<dbReference type="GO" id="GO:0016887">
    <property type="term" value="F:ATP hydrolysis activity"/>
    <property type="evidence" value="ECO:0007669"/>
    <property type="project" value="InterPro"/>
</dbReference>
<dbReference type="CDD" id="cd19499">
    <property type="entry name" value="RecA-like_ClpB_Hsp104-like"/>
    <property type="match status" value="1"/>
</dbReference>
<dbReference type="Pfam" id="PF07724">
    <property type="entry name" value="AAA_2"/>
    <property type="match status" value="1"/>
</dbReference>
<keyword evidence="6" id="KW-0472">Membrane</keyword>
<accession>A0A1G2FYE7</accession>
<evidence type="ECO:0000256" key="4">
    <source>
        <dbReference type="ARBA" id="ARBA00023186"/>
    </source>
</evidence>
<dbReference type="SMART" id="SM01086">
    <property type="entry name" value="ClpB_D2-small"/>
    <property type="match status" value="1"/>
</dbReference>
<organism evidence="9 10">
    <name type="scientific">Candidatus Ryanbacteria bacterium RIFCSPHIGHO2_01_FULL_45_22</name>
    <dbReference type="NCBI Taxonomy" id="1802114"/>
    <lineage>
        <taxon>Bacteria</taxon>
        <taxon>Candidatus Ryaniibacteriota</taxon>
    </lineage>
</organism>
<dbReference type="GO" id="GO:0005737">
    <property type="term" value="C:cytoplasm"/>
    <property type="evidence" value="ECO:0007669"/>
    <property type="project" value="TreeGrafter"/>
</dbReference>
<keyword evidence="6" id="KW-1133">Transmembrane helix</keyword>
<dbReference type="STRING" id="1802114.A2719_01910"/>
<dbReference type="Gene3D" id="1.10.8.60">
    <property type="match status" value="2"/>
</dbReference>
<evidence type="ECO:0000259" key="8">
    <source>
        <dbReference type="SMART" id="SM01086"/>
    </source>
</evidence>
<dbReference type="InterPro" id="IPR027417">
    <property type="entry name" value="P-loop_NTPase"/>
</dbReference>